<organism evidence="2">
    <name type="scientific">Phage sp. ctR9T2</name>
    <dbReference type="NCBI Taxonomy" id="2825795"/>
    <lineage>
        <taxon>Viruses</taxon>
    </lineage>
</organism>
<reference evidence="2" key="1">
    <citation type="journal article" date="2021" name="Proc. Natl. Acad. Sci. U.S.A.">
        <title>A Catalog of Tens of Thousands of Viruses from Human Metagenomes Reveals Hidden Associations with Chronic Diseases.</title>
        <authorList>
            <person name="Tisza M.J."/>
            <person name="Buck C.B."/>
        </authorList>
    </citation>
    <scope>NUCLEOTIDE SEQUENCE</scope>
    <source>
        <strain evidence="2">CtR9T2</strain>
    </source>
</reference>
<protein>
    <submittedName>
        <fullName evidence="2">PORTAL PROTEIN</fullName>
    </submittedName>
</protein>
<evidence type="ECO:0000256" key="1">
    <source>
        <dbReference type="SAM" id="MobiDB-lite"/>
    </source>
</evidence>
<feature type="region of interest" description="Disordered" evidence="1">
    <location>
        <begin position="437"/>
        <end position="459"/>
    </location>
</feature>
<evidence type="ECO:0000313" key="2">
    <source>
        <dbReference type="EMBL" id="DAF93265.1"/>
    </source>
</evidence>
<dbReference type="EMBL" id="BK016081">
    <property type="protein sequence ID" value="DAF93265.1"/>
    <property type="molecule type" value="Genomic_DNA"/>
</dbReference>
<accession>A0A8S5UFJ6</accession>
<proteinExistence type="predicted"/>
<dbReference type="Pfam" id="PF05133">
    <property type="entry name" value="SPP1_portal"/>
    <property type="match status" value="1"/>
</dbReference>
<name>A0A8S5UFJ6_9VIRU</name>
<sequence>MDIEVLKKLLRSRLEKHNAFVKTINEAWEYYGCDNAINTYHYPGEDAGNPLRRADNRISHGFYPVLVNQEAAYLFTYPPTFDTGEKGLNDKIKSTLGEQWNKVCQSLSVDASNSTTAWLHVWKDAAGRFRYWPVDARQIIPVYARTLDRELLAVLRRYEDMDDSGGRWTVCEYWTADACYAYRATATLPEEFEPYNCFSILDVDAGAETESNVFRHGWGTVPFIEFPNNNLHQNDLKPVKGLIDVYDKVISGYINDIEDIQQLIFVLQNYGGQDLDQFLGDLKRYKVVDLQGAADQRSGLDTLSIDIPVEARNTLAELVRKAIYEQGQGVEINPDKLGNVKGVVIDHLYGFLELKAGLKETEFRVGFGKLLRLLLKHLGVSEDTPVEQTWQRNKVRDDLELSQIIANLKDCTSRKNIARANPLVADPDEELKLLAEEEAKQRELWETPEPPRKGAGDAQ</sequence>
<dbReference type="InterPro" id="IPR021145">
    <property type="entry name" value="Portal_protein_SPP1_Gp6-like"/>
</dbReference>